<dbReference type="WBParaSite" id="SSLN_0000608101-mRNA-1">
    <property type="protein sequence ID" value="SSLN_0000608101-mRNA-1"/>
    <property type="gene ID" value="SSLN_0000608101"/>
</dbReference>
<reference evidence="4" key="1">
    <citation type="submission" date="2016-06" db="UniProtKB">
        <authorList>
            <consortium name="WormBaseParasite"/>
        </authorList>
    </citation>
    <scope>IDENTIFICATION</scope>
</reference>
<keyword evidence="3" id="KW-1185">Reference proteome</keyword>
<dbReference type="Proteomes" id="UP000275846">
    <property type="component" value="Unassembled WGS sequence"/>
</dbReference>
<accession>A0A183SNU0</accession>
<evidence type="ECO:0000313" key="4">
    <source>
        <dbReference type="WBParaSite" id="SSLN_0000608101-mRNA-1"/>
    </source>
</evidence>
<feature type="region of interest" description="Disordered" evidence="1">
    <location>
        <begin position="86"/>
        <end position="109"/>
    </location>
</feature>
<feature type="region of interest" description="Disordered" evidence="1">
    <location>
        <begin position="146"/>
        <end position="167"/>
    </location>
</feature>
<evidence type="ECO:0000256" key="1">
    <source>
        <dbReference type="SAM" id="MobiDB-lite"/>
    </source>
</evidence>
<feature type="compositionally biased region" description="Low complexity" evidence="1">
    <location>
        <begin position="94"/>
        <end position="106"/>
    </location>
</feature>
<organism evidence="4">
    <name type="scientific">Schistocephalus solidus</name>
    <name type="common">Tapeworm</name>
    <dbReference type="NCBI Taxonomy" id="70667"/>
    <lineage>
        <taxon>Eukaryota</taxon>
        <taxon>Metazoa</taxon>
        <taxon>Spiralia</taxon>
        <taxon>Lophotrochozoa</taxon>
        <taxon>Platyhelminthes</taxon>
        <taxon>Cestoda</taxon>
        <taxon>Eucestoda</taxon>
        <taxon>Diphyllobothriidea</taxon>
        <taxon>Diphyllobothriidae</taxon>
        <taxon>Schistocephalus</taxon>
    </lineage>
</organism>
<reference evidence="2 3" key="2">
    <citation type="submission" date="2018-11" db="EMBL/GenBank/DDBJ databases">
        <authorList>
            <consortium name="Pathogen Informatics"/>
        </authorList>
    </citation>
    <scope>NUCLEOTIDE SEQUENCE [LARGE SCALE GENOMIC DNA]</scope>
    <source>
        <strain evidence="2 3">NST_G2</strain>
    </source>
</reference>
<evidence type="ECO:0000313" key="3">
    <source>
        <dbReference type="Proteomes" id="UP000275846"/>
    </source>
</evidence>
<proteinExistence type="predicted"/>
<sequence length="167" mass="18145">MCDPSPKLSRSAKHHGLDCFQLTITLRPHIQSNVFFAKSDRWSENPAAMAPLMPRRPRAVTHFSLRLPLLAPITVTNTTCPSPATSLATSDYLPPASSSTTTTPSTNDEDSALTCRYCDHTSPHTSALLVTCVSIVERRANQCLEPQHTTETTASNALTAPTRSLTI</sequence>
<name>A0A183SNU0_SCHSO</name>
<dbReference type="AlphaFoldDB" id="A0A183SNU0"/>
<evidence type="ECO:0000313" key="2">
    <source>
        <dbReference type="EMBL" id="VDL92273.1"/>
    </source>
</evidence>
<protein>
    <submittedName>
        <fullName evidence="2 4">Uncharacterized protein</fullName>
    </submittedName>
</protein>
<dbReference type="EMBL" id="UYSU01033449">
    <property type="protein sequence ID" value="VDL92273.1"/>
    <property type="molecule type" value="Genomic_DNA"/>
</dbReference>
<gene>
    <name evidence="2" type="ORF">SSLN_LOCUS5888</name>
</gene>
<feature type="compositionally biased region" description="Polar residues" evidence="1">
    <location>
        <begin position="147"/>
        <end position="167"/>
    </location>
</feature>